<comment type="caution">
    <text evidence="3">The sequence shown here is derived from an EMBL/GenBank/DDBJ whole genome shotgun (WGS) entry which is preliminary data.</text>
</comment>
<feature type="signal peptide" evidence="2">
    <location>
        <begin position="1"/>
        <end position="23"/>
    </location>
</feature>
<reference evidence="4" key="1">
    <citation type="journal article" date="2019" name="Int. J. Syst. Evol. Microbiol.">
        <title>The Global Catalogue of Microorganisms (GCM) 10K type strain sequencing project: providing services to taxonomists for standard genome sequencing and annotation.</title>
        <authorList>
            <consortium name="The Broad Institute Genomics Platform"/>
            <consortium name="The Broad Institute Genome Sequencing Center for Infectious Disease"/>
            <person name="Wu L."/>
            <person name="Ma J."/>
        </authorList>
    </citation>
    <scope>NUCLEOTIDE SEQUENCE [LARGE SCALE GENOMIC DNA]</scope>
    <source>
        <strain evidence="4">CGMCC 4.7382</strain>
    </source>
</reference>
<dbReference type="InterPro" id="IPR036182">
    <property type="entry name" value="PCuAC_sf"/>
</dbReference>
<name>A0ABW2KI87_9ACTN</name>
<keyword evidence="2" id="KW-0732">Signal</keyword>
<dbReference type="Gene3D" id="2.60.40.1890">
    <property type="entry name" value="PCu(A)C copper chaperone"/>
    <property type="match status" value="1"/>
</dbReference>
<dbReference type="RefSeq" id="WP_379871733.1">
    <property type="nucleotide sequence ID" value="NZ_JBHTBH010000006.1"/>
</dbReference>
<dbReference type="SUPFAM" id="SSF110087">
    <property type="entry name" value="DR1885-like metal-binding protein"/>
    <property type="match status" value="1"/>
</dbReference>
<dbReference type="InterPro" id="IPR007410">
    <property type="entry name" value="LpqE-like"/>
</dbReference>
<proteinExistence type="predicted"/>
<dbReference type="PANTHER" id="PTHR36302:SF1">
    <property type="entry name" value="COPPER CHAPERONE PCU(A)C"/>
    <property type="match status" value="1"/>
</dbReference>
<feature type="region of interest" description="Disordered" evidence="1">
    <location>
        <begin position="155"/>
        <end position="185"/>
    </location>
</feature>
<evidence type="ECO:0000313" key="4">
    <source>
        <dbReference type="Proteomes" id="UP001596540"/>
    </source>
</evidence>
<evidence type="ECO:0000256" key="1">
    <source>
        <dbReference type="SAM" id="MobiDB-lite"/>
    </source>
</evidence>
<sequence length="185" mass="18662">MLTSITRTAALAGCAAAVTLAVAGCAGEPSAPEETSPAAGATAAQADGFEMTDAWIKAVPEEEGMTGAFGVLGNSADEDIIVVAATASVAGMVELHEVVTSDDGNSVMREKDGGFAVPAGGTHVLEPGADHIMLMDLGEDLDPGSEVRIELEFSDGSTSSFTAPVKDYEGANESYDDGSGHGTEH</sequence>
<organism evidence="3 4">
    <name type="scientific">Marinactinospora rubrisoli</name>
    <dbReference type="NCBI Taxonomy" id="2715399"/>
    <lineage>
        <taxon>Bacteria</taxon>
        <taxon>Bacillati</taxon>
        <taxon>Actinomycetota</taxon>
        <taxon>Actinomycetes</taxon>
        <taxon>Streptosporangiales</taxon>
        <taxon>Nocardiopsidaceae</taxon>
        <taxon>Marinactinospora</taxon>
    </lineage>
</organism>
<keyword evidence="4" id="KW-1185">Reference proteome</keyword>
<protein>
    <submittedName>
        <fullName evidence="3">Copper chaperone PCu(A)C</fullName>
    </submittedName>
</protein>
<dbReference type="EMBL" id="JBHTBH010000006">
    <property type="protein sequence ID" value="MFC7329090.1"/>
    <property type="molecule type" value="Genomic_DNA"/>
</dbReference>
<evidence type="ECO:0000313" key="3">
    <source>
        <dbReference type="EMBL" id="MFC7329090.1"/>
    </source>
</evidence>
<dbReference type="PROSITE" id="PS51257">
    <property type="entry name" value="PROKAR_LIPOPROTEIN"/>
    <property type="match status" value="1"/>
</dbReference>
<evidence type="ECO:0000256" key="2">
    <source>
        <dbReference type="SAM" id="SignalP"/>
    </source>
</evidence>
<dbReference type="PANTHER" id="PTHR36302">
    <property type="entry name" value="BLR7088 PROTEIN"/>
    <property type="match status" value="1"/>
</dbReference>
<dbReference type="Proteomes" id="UP001596540">
    <property type="component" value="Unassembled WGS sequence"/>
</dbReference>
<feature type="chain" id="PRO_5046557767" evidence="2">
    <location>
        <begin position="24"/>
        <end position="185"/>
    </location>
</feature>
<gene>
    <name evidence="3" type="ORF">ACFQRF_15225</name>
</gene>
<accession>A0ABW2KI87</accession>
<dbReference type="InterPro" id="IPR058248">
    <property type="entry name" value="Lxx211020-like"/>
</dbReference>
<dbReference type="Pfam" id="PF04314">
    <property type="entry name" value="PCuAC"/>
    <property type="match status" value="1"/>
</dbReference>